<protein>
    <recommendedName>
        <fullName evidence="3">DUF4403 family protein</fullName>
    </recommendedName>
</protein>
<dbReference type="Pfam" id="PF14356">
    <property type="entry name" value="DUF4403"/>
    <property type="match status" value="1"/>
</dbReference>
<evidence type="ECO:0008006" key="3">
    <source>
        <dbReference type="Google" id="ProtNLM"/>
    </source>
</evidence>
<sequence length="466" mass="52383">MRIKNATYLQKYSLLLISSLFFFFSCKSLDISSPGASPTVPEALSEVSLPAQMPAATFDRLVNSQLLQILVEEDDLDLGNGLEGDLQIRRAGKVTWKTLSKEQLELRIPLQIQGEVGLKQGGLGSLFRRRVPLDENFAPLIRINPEVNPNWSLSVHDFELVELGGDLTLEVLGLELDLTGTLERQISRWAEINLGPEQELVQLKPWIDILWQQVGKPFKVSWQNQNLAFSIQPQEVGFDEQFSGNNALDLFLGLKGKIQSHPVEAKPSRAFPLPDLTERREEKNLISARVPIGIGYEFLDQELGNFLGSSPIRVDKKTTMQLSNLQTGPFGELLMVRADFLAIRSDGEQLDGEIYVVGKPSFDQVEQQLELQDINFKVVTESTKVNWAVAFKKGKIIRRIERQARFPIDELLQSTLDSFQGQLKLETPIADLRLGDLSLAPGGFYPLVDELLIHMLIEGKVDIVWK</sequence>
<reference evidence="1 2" key="1">
    <citation type="submission" date="2015-09" db="EMBL/GenBank/DDBJ databases">
        <title>Identification and resolution of microdiversity through metagenomic sequencing of parallel consortia.</title>
        <authorList>
            <person name="Nelson W.C."/>
            <person name="Romine M.F."/>
            <person name="Lindemann S.R."/>
        </authorList>
    </citation>
    <scope>NUCLEOTIDE SEQUENCE [LARGE SCALE GENOMIC DNA]</scope>
    <source>
        <strain evidence="1">HL-49</strain>
    </source>
</reference>
<dbReference type="EMBL" id="LJXT01000051">
    <property type="protein sequence ID" value="KPQ15472.1"/>
    <property type="molecule type" value="Genomic_DNA"/>
</dbReference>
<evidence type="ECO:0000313" key="2">
    <source>
        <dbReference type="Proteomes" id="UP000050421"/>
    </source>
</evidence>
<evidence type="ECO:0000313" key="1">
    <source>
        <dbReference type="EMBL" id="KPQ15472.1"/>
    </source>
</evidence>
<name>A0A0P7XHC5_9BACT</name>
<dbReference type="Proteomes" id="UP000050421">
    <property type="component" value="Unassembled WGS sequence"/>
</dbReference>
<accession>A0A0P7XHC5</accession>
<organism evidence="1 2">
    <name type="scientific">Algoriphagus marincola HL-49</name>
    <dbReference type="NCBI Taxonomy" id="1305737"/>
    <lineage>
        <taxon>Bacteria</taxon>
        <taxon>Pseudomonadati</taxon>
        <taxon>Bacteroidota</taxon>
        <taxon>Cytophagia</taxon>
        <taxon>Cytophagales</taxon>
        <taxon>Cyclobacteriaceae</taxon>
        <taxon>Algoriphagus</taxon>
    </lineage>
</organism>
<comment type="caution">
    <text evidence="1">The sequence shown here is derived from an EMBL/GenBank/DDBJ whole genome shotgun (WGS) entry which is preliminary data.</text>
</comment>
<dbReference type="AlphaFoldDB" id="A0A0P7XHC5"/>
<dbReference type="STRING" id="1305737.GCA_000526355_03015"/>
<dbReference type="PATRIC" id="fig|1305737.6.peg.2472"/>
<proteinExistence type="predicted"/>
<dbReference type="PROSITE" id="PS51257">
    <property type="entry name" value="PROKAR_LIPOPROTEIN"/>
    <property type="match status" value="1"/>
</dbReference>
<gene>
    <name evidence="1" type="ORF">HLUCCX10_09180</name>
</gene>
<dbReference type="InterPro" id="IPR025515">
    <property type="entry name" value="DUF4403"/>
</dbReference>
<dbReference type="OrthoDB" id="617059at2"/>